<comment type="caution">
    <text evidence="1">The sequence shown here is derived from an EMBL/GenBank/DDBJ whole genome shotgun (WGS) entry which is preliminary data.</text>
</comment>
<protein>
    <submittedName>
        <fullName evidence="1">Uncharacterized protein</fullName>
    </submittedName>
</protein>
<proteinExistence type="predicted"/>
<keyword evidence="2" id="KW-1185">Reference proteome</keyword>
<evidence type="ECO:0000313" key="1">
    <source>
        <dbReference type="EMBL" id="KAJ7092442.1"/>
    </source>
</evidence>
<evidence type="ECO:0000313" key="2">
    <source>
        <dbReference type="Proteomes" id="UP001222325"/>
    </source>
</evidence>
<dbReference type="EMBL" id="JARJCN010000018">
    <property type="protein sequence ID" value="KAJ7092442.1"/>
    <property type="molecule type" value="Genomic_DNA"/>
</dbReference>
<organism evidence="1 2">
    <name type="scientific">Mycena belliarum</name>
    <dbReference type="NCBI Taxonomy" id="1033014"/>
    <lineage>
        <taxon>Eukaryota</taxon>
        <taxon>Fungi</taxon>
        <taxon>Dikarya</taxon>
        <taxon>Basidiomycota</taxon>
        <taxon>Agaricomycotina</taxon>
        <taxon>Agaricomycetes</taxon>
        <taxon>Agaricomycetidae</taxon>
        <taxon>Agaricales</taxon>
        <taxon>Marasmiineae</taxon>
        <taxon>Mycenaceae</taxon>
        <taxon>Mycena</taxon>
    </lineage>
</organism>
<name>A0AAD6XTX9_9AGAR</name>
<reference evidence="1" key="1">
    <citation type="submission" date="2023-03" db="EMBL/GenBank/DDBJ databases">
        <title>Massive genome expansion in bonnet fungi (Mycena s.s.) driven by repeated elements and novel gene families across ecological guilds.</title>
        <authorList>
            <consortium name="Lawrence Berkeley National Laboratory"/>
            <person name="Harder C.B."/>
            <person name="Miyauchi S."/>
            <person name="Viragh M."/>
            <person name="Kuo A."/>
            <person name="Thoen E."/>
            <person name="Andreopoulos B."/>
            <person name="Lu D."/>
            <person name="Skrede I."/>
            <person name="Drula E."/>
            <person name="Henrissat B."/>
            <person name="Morin E."/>
            <person name="Kohler A."/>
            <person name="Barry K."/>
            <person name="LaButti K."/>
            <person name="Morin E."/>
            <person name="Salamov A."/>
            <person name="Lipzen A."/>
            <person name="Mereny Z."/>
            <person name="Hegedus B."/>
            <person name="Baldrian P."/>
            <person name="Stursova M."/>
            <person name="Weitz H."/>
            <person name="Taylor A."/>
            <person name="Grigoriev I.V."/>
            <person name="Nagy L.G."/>
            <person name="Martin F."/>
            <person name="Kauserud H."/>
        </authorList>
    </citation>
    <scope>NUCLEOTIDE SEQUENCE</scope>
    <source>
        <strain evidence="1">CBHHK173m</strain>
    </source>
</reference>
<dbReference type="Proteomes" id="UP001222325">
    <property type="component" value="Unassembled WGS sequence"/>
</dbReference>
<dbReference type="AlphaFoldDB" id="A0AAD6XTX9"/>
<accession>A0AAD6XTX9</accession>
<gene>
    <name evidence="1" type="ORF">B0H15DRAFT_174321</name>
</gene>
<sequence>MVRRCTWKSWSNTHLVLRRFDPFTLIPGILAFCVLSHPDEHGTWVDVADTSRSERTTDSARWRVAGSARQTERVGRGDGGVYRTTRRQDGMVLCIAVGGRRKKGGGRLFGSYVSIKPRFSGDVIARNQLQAPLTSRRQGAVPFSKRIRGRGALSRVGTSLSPISQPPIADRFSVRVPTFASSRLVQP</sequence>